<gene>
    <name evidence="2" type="ORF">NMOB1V02_LOCUS200</name>
</gene>
<accession>A0A7R9G7M5</accession>
<keyword evidence="3" id="KW-1185">Reference proteome</keyword>
<feature type="region of interest" description="Disordered" evidence="1">
    <location>
        <begin position="2112"/>
        <end position="2167"/>
    </location>
</feature>
<feature type="region of interest" description="Disordered" evidence="1">
    <location>
        <begin position="842"/>
        <end position="865"/>
    </location>
</feature>
<organism evidence="2">
    <name type="scientific">Notodromas monacha</name>
    <dbReference type="NCBI Taxonomy" id="399045"/>
    <lineage>
        <taxon>Eukaryota</taxon>
        <taxon>Metazoa</taxon>
        <taxon>Ecdysozoa</taxon>
        <taxon>Arthropoda</taxon>
        <taxon>Crustacea</taxon>
        <taxon>Oligostraca</taxon>
        <taxon>Ostracoda</taxon>
        <taxon>Podocopa</taxon>
        <taxon>Podocopida</taxon>
        <taxon>Cypridocopina</taxon>
        <taxon>Cypridoidea</taxon>
        <taxon>Cyprididae</taxon>
        <taxon>Notodromas</taxon>
    </lineage>
</organism>
<name>A0A7R9G7M5_9CRUS</name>
<feature type="region of interest" description="Disordered" evidence="1">
    <location>
        <begin position="1265"/>
        <end position="1302"/>
    </location>
</feature>
<protein>
    <submittedName>
        <fullName evidence="2">Uncharacterized protein</fullName>
    </submittedName>
</protein>
<evidence type="ECO:0000256" key="1">
    <source>
        <dbReference type="SAM" id="MobiDB-lite"/>
    </source>
</evidence>
<dbReference type="Proteomes" id="UP000678499">
    <property type="component" value="Unassembled WGS sequence"/>
</dbReference>
<dbReference type="EMBL" id="OA882052">
    <property type="protein sequence ID" value="CAD7272258.1"/>
    <property type="molecule type" value="Genomic_DNA"/>
</dbReference>
<feature type="compositionally biased region" description="Pro residues" evidence="1">
    <location>
        <begin position="463"/>
        <end position="474"/>
    </location>
</feature>
<feature type="region of interest" description="Disordered" evidence="1">
    <location>
        <begin position="2014"/>
        <end position="2061"/>
    </location>
</feature>
<dbReference type="EMBL" id="CAJPEX010000015">
    <property type="protein sequence ID" value="CAG0912410.1"/>
    <property type="molecule type" value="Genomic_DNA"/>
</dbReference>
<evidence type="ECO:0000313" key="2">
    <source>
        <dbReference type="EMBL" id="CAD7272258.1"/>
    </source>
</evidence>
<sequence>MAADDKEAAPTVQNEGRKRKCELNIVSAAVQHTAGGEKMFDSVMEVVGEFFGAGRRQEPNVSPAAAGVSNRHATHNCYHSQEHQQLPEVSYAANTWDQYPSVQYNRQQQWEAQPENYQQSMYQQQQWQQPRIQMQEDPVWSNQKQQMSQWYMDPNSPDFPWGKNNRALVNMDREPFNPGMLAVERRTLESSRPVIERRTLENSRPVIERRPAIDPIRRPSVYHQPVMRGQVEQMYKAPITRHQQQIPSDAVIQNGFMDEYVLGSPVREYRVPQPPETPVYNPHHQQRSLGPVPQGLPNHILSRQLPPMQYHPKPQLRSLEPAFQERPIPPKVNRLFEPQPTVLGKFSLTKQNEHYKINNLPTSSSPAVPEKTTMISQLTFPLPGTFQKLTPSSWQSNHKSTYPQPLNNNVNYMRQQYGQPQENTALKQTEPHEYPQFGPRPVPPLEYLDKGSLYARYAMPGDPRSPPPPPPPAPAAAVKHEQQGKPVEMTQLVEHSRVIPSVTGAEKVPEVTIQPQAHQLMTVTAEPSPVEKKSHSEKTKMNFTADVIEQAYSVFMAPITTEEFIPRTKGGEENDCSPEDEAQDQPMVQWLPTPLSCPNGKSHQLVLLLGDETDDQKQDLKVKVKTHGETCSVMWPVDVVVDKPGLFSTMKQSSFIVPVTVSDVPLRILGGDETNKNIQGGRESSEYNIEQITHSTDPWPRNNPIYYNIHNYNHNLVPQLYQEPVLAPALPRDSTGGTWLKVLQRKEEIRRQEHPHAVMMKPVADVTLDSQGAVQYSQPFVTLSNYSAEKQAQLSAAHAAEAETVMKLQELHHKQAEIAKLESSVADVKPWAVVSAPVPEHLKPAAEKDNSTASTSSRSKKSGRRFMSAIRSKLNKLGLSSSNKGNPPASEQELNNKAEAAPVALGPPLPKETSFVPAVAYQQQPICQELQRQPSELDYQRYEELGEVTRNHLAPFAHMRPETFDQSPMSERFCYSEPTQSLRQVGQMAAYHNMVPHPVQPAQNVIIPAFDSYYPGLSLHPNWAHEEADYYELRQPNQALLGFSDDHLGPRHLPKLGKQLMRPTQFGRLVNVNPFQINFDQALATSGHPLLPGFFTSCATDTMESSCMGSLRTGTLSCCDETLLDCVCSSSFESCSQCTSCNASSCDSCSISSDSSISRMTGGEIKKKRRKVAKKSVVMAVAAPQEPVLGTDQLIAQVNAMAPENPLVEVTAPAEPQVVLGEAALQETKPDDSESNISHLLDEAITNAMGRKEAGPVETRNKAFDEFLYGTRKSGNSSRRRKRSNRTTKAPPAGDAEELPKEASISALPTIVPIGTGFPASSLAAEPTLVAPRPPPKVVGGIQRAYDLVETAMDITGQSLMQGAATAIYLSRPTLLQSLRDDPGDFIGLDATLHSPAVTAHSKDALLTKTAMILAEALTGSAQVSGTPVPEDGSGNRNSDFGRTIISSGVNKLLKILPDEPGMTTNSQEDIFKHPHVGLGTEKVLEDIQDPDETPSEAVAQGLEMVETAEEVLRKYLPADKVAGTLATSGASGVIREAEDAVRTKVSDQINTAADIISRAAEFIAGDEGKDVVAEVKASATRLAETTVKEGFTAIEEAADEVMISAGNRTKQIASDLTGADPSKVDEIATEITKYIKTTLADNAEDEDEDETQEFSLMTEFAEQLVTYFANGKIDSNAKKILDSSIAAAKQYSAEEYLKSTLSVSTDILSYLTQIYRIESMKNVNSRRSTGVLLREAINHAVTKLINDPERQALTEARESLLSLNQEPTEFFEHGQPLQIGKTVGQTEEAYNKLAAPNKQEEELKMISSFIANAAKLIMSPMTNTEAARNLLRRALTHLKHQEGVADLQHSVRRLLQSLELEKPLPESSEIPLGADKELMQALKATVDPETVSMLGQTAGNIAERGLETVGKYLSEPVRRQAEETLRVTTNALTNLALKHATETSQDMIIDANMIAENVQEKLEPVDNVAPPDAASVISTNNAPIHIAETMADQTDPVIPTSDEEETAVEAVAEKVSNTQLSIPKRMDKPKKKLSRSSSRGSQRHSRSRSNNRLSSKTKLAFPPILDRYDQIIESTRPQEPPFNPCKGDQQTFMAELQKGLSEMVPFVPDPKLTDTSGCNPEQLDEPVFPLNLLTPSSAPKPESLSRGARPSRRKSKKQRNSTYKKK</sequence>
<proteinExistence type="predicted"/>
<feature type="compositionally biased region" description="Basic residues" evidence="1">
    <location>
        <begin position="2150"/>
        <end position="2167"/>
    </location>
</feature>
<reference evidence="2" key="1">
    <citation type="submission" date="2020-11" db="EMBL/GenBank/DDBJ databases">
        <authorList>
            <person name="Tran Van P."/>
        </authorList>
    </citation>
    <scope>NUCLEOTIDE SEQUENCE</scope>
</reference>
<evidence type="ECO:0000313" key="3">
    <source>
        <dbReference type="Proteomes" id="UP000678499"/>
    </source>
</evidence>
<feature type="region of interest" description="Disordered" evidence="1">
    <location>
        <begin position="458"/>
        <end position="484"/>
    </location>
</feature>